<dbReference type="AlphaFoldDB" id="A0A3D2SHQ4"/>
<protein>
    <submittedName>
        <fullName evidence="1">Uncharacterized protein</fullName>
    </submittedName>
</protein>
<reference evidence="1 2" key="1">
    <citation type="journal article" date="2018" name="Nat. Biotechnol.">
        <title>A standardized bacterial taxonomy based on genome phylogeny substantially revises the tree of life.</title>
        <authorList>
            <person name="Parks D.H."/>
            <person name="Chuvochina M."/>
            <person name="Waite D.W."/>
            <person name="Rinke C."/>
            <person name="Skarshewski A."/>
            <person name="Chaumeil P.A."/>
            <person name="Hugenholtz P."/>
        </authorList>
    </citation>
    <scope>NUCLEOTIDE SEQUENCE [LARGE SCALE GENOMIC DNA]</scope>
    <source>
        <strain evidence="1">UBA9667</strain>
    </source>
</reference>
<proteinExistence type="predicted"/>
<organism evidence="1 2">
    <name type="scientific">Bacteroides graminisolvens</name>
    <dbReference type="NCBI Taxonomy" id="477666"/>
    <lineage>
        <taxon>Bacteria</taxon>
        <taxon>Pseudomonadati</taxon>
        <taxon>Bacteroidota</taxon>
        <taxon>Bacteroidia</taxon>
        <taxon>Bacteroidales</taxon>
        <taxon>Bacteroidaceae</taxon>
        <taxon>Bacteroides</taxon>
    </lineage>
</organism>
<dbReference type="Proteomes" id="UP000263098">
    <property type="component" value="Unassembled WGS sequence"/>
</dbReference>
<comment type="caution">
    <text evidence="1">The sequence shown here is derived from an EMBL/GenBank/DDBJ whole genome shotgun (WGS) entry which is preliminary data.</text>
</comment>
<evidence type="ECO:0000313" key="1">
    <source>
        <dbReference type="EMBL" id="HCK25040.1"/>
    </source>
</evidence>
<dbReference type="EMBL" id="DPVG01000357">
    <property type="protein sequence ID" value="HCK25040.1"/>
    <property type="molecule type" value="Genomic_DNA"/>
</dbReference>
<accession>A0A3D2SHQ4</accession>
<sequence length="93" mass="10665">MPTLHSHTHCQSAQAHAQTKAWQRVCLYQRSTEPKENRADEKEARCPNMRLASCGVKWLNSSSVFQLEFCGRLTVLSSEIPHERQAQNRCVLL</sequence>
<evidence type="ECO:0000313" key="2">
    <source>
        <dbReference type="Proteomes" id="UP000263098"/>
    </source>
</evidence>
<gene>
    <name evidence="1" type="ORF">DHW31_09740</name>
</gene>
<name>A0A3D2SHQ4_9BACE</name>